<dbReference type="GO" id="GO:0033588">
    <property type="term" value="C:elongator holoenzyme complex"/>
    <property type="evidence" value="ECO:0007669"/>
    <property type="project" value="InterPro"/>
</dbReference>
<comment type="subcellular location">
    <subcellularLocation>
        <location evidence="2">Cytoplasm</location>
    </subcellularLocation>
    <subcellularLocation>
        <location evidence="1">Nucleus</location>
    </subcellularLocation>
</comment>
<dbReference type="InterPro" id="IPR004821">
    <property type="entry name" value="Cyt_trans-like"/>
</dbReference>
<organism evidence="14 15">
    <name type="scientific">Jaminaea rosea</name>
    <dbReference type="NCBI Taxonomy" id="1569628"/>
    <lineage>
        <taxon>Eukaryota</taxon>
        <taxon>Fungi</taxon>
        <taxon>Dikarya</taxon>
        <taxon>Basidiomycota</taxon>
        <taxon>Ustilaginomycotina</taxon>
        <taxon>Exobasidiomycetes</taxon>
        <taxon>Microstromatales</taxon>
        <taxon>Microstromatales incertae sedis</taxon>
        <taxon>Jaminaea</taxon>
    </lineage>
</organism>
<sequence length="1384" mass="147237">MATASDAYISAGVNRSSHNADWTLYKPKEDRHEPISVLAYGSSSSIAVAYNLGDPDSNHRGLSHLVDTHFTTPITTLKFIPLAAEAGSLAFVAGAGNGQAAIWVGSEASHDNDDAASTSKTSSLWRPLSWRMAFDLTQKPAKSSKATLVPVKSSRTAGSSAGTVQAIGVERGGQGIDDTAAATIIGIGSSDGTISIYSVSLASLSARPPAADVATTQPQLIQTFTPSKSELGNALPLDVSLVSLPGSSAILMATAATDRKIVFWLAEQRGQPFSKVLTLPGHDDWVRSLDFSAAFSPSKVDDGSHALCLASASQDSSVRLWRIRRQDSSPSTEPAPTAQPASSTPSNDAFEALARQVEDEAASDSAALSSKVHTFSTSSGSASWAITFDALLTGHEGWVTGVRWMPTSPTTPAQDQPAALVSSSVDNSVILWTPSGTSPVGGSALPGLSSAEATSSLWLPSHRFGELGVAGAGAMGMFGALFDPKWHLSRDHVTVASHAWGGPVHLWSHVEGGEAGGARWESRPAITAHALAVKSARWAPKGDWFLTASLDRTARLFGKVRSSNPATGSSWHELARPQTHGYDLQCAAWLQDGLSFISAAEEKVARLFAAPQSFVDSARRLGATSQATTATPTHNLLALSLPRELDAQQGSTTHLEHLGRPIREAAEMTCLGPRPHRLVIVLCSAQFDTLCATEGEELGLETVSFSQIETILRWTYAQAWGVAVQRDALLLDVDALLVGQAQAPRVVRKWGSEEASATERLRCGRFWAVKDSTAVLPFLLAQRPGSTSSLAPEFLRLGQAAAQPDASTSAAEGSEADVESRPPFPHHPGLALGGTFDHLHCGHKILLSLSALIATELLIVGITGDSMLAKKTHPELVESIQERRAAVRQFLQTFTSTMPRKRRMRYNLAALKDVAGPAGTEVELQAMLLTEETVSGGDYIDNARKERGLSAPLQRYVMGVLGASGETDVKGQSAAELAAAKVGSTAIRKWLSEQGARVRAEARRRMRAIVSESQKEDIEASAKASGQQAPGSARPLAATVPALGLSNRAVYEGQSGEDTQVDDLGRTVTAETNGSIHSLSDGTSSTYPRPPVEEELLSTTLWPELDKLYGHGYELLCVDSSPTSPLVATSCRATSRQHCAIRVYDASQHWKQVAILPGHSLSVTRIRFSPDGRWILSVSRDRSWRLWSVERAEKEADGSDAGEWRFAAFAGGDGDDDDEETSKQIQLPHTRIVWDAAWADDGKTFATASRDRSVKIWRLAPSAVLAQRQQKGADATEEEGPVALVATVSRLAAGATAVAFDLWNRLAVGLDNGTVAVYQIARTGDPEEMRLLLTLPGHHSGAINEVAWRPHTAGEEEAKDATGLLLSAGEDGAVRLTKVESNIV</sequence>
<dbReference type="GO" id="GO:0002098">
    <property type="term" value="P:tRNA wobble uridine modification"/>
    <property type="evidence" value="ECO:0007669"/>
    <property type="project" value="InterPro"/>
</dbReference>
<name>A0A316UT83_9BASI</name>
<reference evidence="14 15" key="1">
    <citation type="journal article" date="2018" name="Mol. Biol. Evol.">
        <title>Broad Genomic Sampling Reveals a Smut Pathogenic Ancestry of the Fungal Clade Ustilaginomycotina.</title>
        <authorList>
            <person name="Kijpornyongpan T."/>
            <person name="Mondo S.J."/>
            <person name="Barry K."/>
            <person name="Sandor L."/>
            <person name="Lee J."/>
            <person name="Lipzen A."/>
            <person name="Pangilinan J."/>
            <person name="LaButti K."/>
            <person name="Hainaut M."/>
            <person name="Henrissat B."/>
            <person name="Grigoriev I.V."/>
            <person name="Spatafora J.W."/>
            <person name="Aime M.C."/>
        </authorList>
    </citation>
    <scope>NUCLEOTIDE SEQUENCE [LARGE SCALE GENOMIC DNA]</scope>
    <source>
        <strain evidence="14 15">MCA 5214</strain>
    </source>
</reference>
<dbReference type="Pfam" id="PF00400">
    <property type="entry name" value="WD40"/>
    <property type="match status" value="5"/>
</dbReference>
<dbReference type="Gene3D" id="2.130.10.10">
    <property type="entry name" value="YVTN repeat-like/Quinoprotein amine dehydrogenase"/>
    <property type="match status" value="4"/>
</dbReference>
<evidence type="ECO:0000256" key="4">
    <source>
        <dbReference type="ARBA" id="ARBA00005881"/>
    </source>
</evidence>
<evidence type="ECO:0000259" key="13">
    <source>
        <dbReference type="Pfam" id="PF01467"/>
    </source>
</evidence>
<evidence type="ECO:0000256" key="2">
    <source>
        <dbReference type="ARBA" id="ARBA00004496"/>
    </source>
</evidence>
<dbReference type="InterPro" id="IPR015943">
    <property type="entry name" value="WD40/YVTN_repeat-like_dom_sf"/>
</dbReference>
<keyword evidence="8" id="KW-0819">tRNA processing</keyword>
<dbReference type="PROSITE" id="PS50294">
    <property type="entry name" value="WD_REPEATS_REGION"/>
    <property type="match status" value="2"/>
</dbReference>
<keyword evidence="7 11" id="KW-0853">WD repeat</keyword>
<feature type="repeat" description="WD" evidence="11">
    <location>
        <begin position="1156"/>
        <end position="1197"/>
    </location>
</feature>
<dbReference type="OrthoDB" id="27911at2759"/>
<evidence type="ECO:0000256" key="9">
    <source>
        <dbReference type="ARBA" id="ARBA00022737"/>
    </source>
</evidence>
<dbReference type="GO" id="GO:0005737">
    <property type="term" value="C:cytoplasm"/>
    <property type="evidence" value="ECO:0007669"/>
    <property type="project" value="UniProtKB-SubCell"/>
</dbReference>
<dbReference type="GO" id="GO:0003824">
    <property type="term" value="F:catalytic activity"/>
    <property type="evidence" value="ECO:0007669"/>
    <property type="project" value="InterPro"/>
</dbReference>
<dbReference type="EMBL" id="KZ819665">
    <property type="protein sequence ID" value="PWN28509.1"/>
    <property type="molecule type" value="Genomic_DNA"/>
</dbReference>
<gene>
    <name evidence="14" type="ORF">BDZ90DRAFT_231501</name>
</gene>
<dbReference type="SMART" id="SM00320">
    <property type="entry name" value="WD40"/>
    <property type="match status" value="9"/>
</dbReference>
<dbReference type="InterPro" id="IPR014729">
    <property type="entry name" value="Rossmann-like_a/b/a_fold"/>
</dbReference>
<evidence type="ECO:0000256" key="5">
    <source>
        <dbReference type="ARBA" id="ARBA00020267"/>
    </source>
</evidence>
<dbReference type="PANTHER" id="PTHR44111">
    <property type="entry name" value="ELONGATOR COMPLEX PROTEIN 2"/>
    <property type="match status" value="1"/>
</dbReference>
<dbReference type="GO" id="GO:0005634">
    <property type="term" value="C:nucleus"/>
    <property type="evidence" value="ECO:0007669"/>
    <property type="project" value="UniProtKB-SubCell"/>
</dbReference>
<feature type="repeat" description="WD" evidence="11">
    <location>
        <begin position="526"/>
        <end position="557"/>
    </location>
</feature>
<comment type="pathway">
    <text evidence="3">tRNA modification; 5-methoxycarbonylmethyl-2-thiouridine-tRNA biosynthesis.</text>
</comment>
<feature type="domain" description="Cytidyltransferase-like" evidence="13">
    <location>
        <begin position="832"/>
        <end position="890"/>
    </location>
</feature>
<evidence type="ECO:0000256" key="6">
    <source>
        <dbReference type="ARBA" id="ARBA00022490"/>
    </source>
</evidence>
<dbReference type="Pfam" id="PF01467">
    <property type="entry name" value="CTP_transf_like"/>
    <property type="match status" value="1"/>
</dbReference>
<feature type="region of interest" description="Disordered" evidence="12">
    <location>
        <begin position="326"/>
        <end position="346"/>
    </location>
</feature>
<dbReference type="PROSITE" id="PS50082">
    <property type="entry name" value="WD_REPEATS_2"/>
    <property type="match status" value="4"/>
</dbReference>
<feature type="region of interest" description="Disordered" evidence="12">
    <location>
        <begin position="1012"/>
        <end position="1034"/>
    </location>
</feature>
<dbReference type="InterPro" id="IPR001680">
    <property type="entry name" value="WD40_rpt"/>
</dbReference>
<evidence type="ECO:0000256" key="8">
    <source>
        <dbReference type="ARBA" id="ARBA00022694"/>
    </source>
</evidence>
<keyword evidence="15" id="KW-1185">Reference proteome</keyword>
<dbReference type="SUPFAM" id="SSF52374">
    <property type="entry name" value="Nucleotidylyl transferase"/>
    <property type="match status" value="1"/>
</dbReference>
<evidence type="ECO:0000256" key="12">
    <source>
        <dbReference type="SAM" id="MobiDB-lite"/>
    </source>
</evidence>
<evidence type="ECO:0000256" key="3">
    <source>
        <dbReference type="ARBA" id="ARBA00005043"/>
    </source>
</evidence>
<feature type="compositionally biased region" description="Low complexity" evidence="12">
    <location>
        <begin position="328"/>
        <end position="346"/>
    </location>
</feature>
<keyword evidence="6" id="KW-0963">Cytoplasm</keyword>
<dbReference type="GeneID" id="37027714"/>
<feature type="repeat" description="WD" evidence="11">
    <location>
        <begin position="1226"/>
        <end position="1267"/>
    </location>
</feature>
<evidence type="ECO:0000313" key="15">
    <source>
        <dbReference type="Proteomes" id="UP000245884"/>
    </source>
</evidence>
<evidence type="ECO:0000256" key="11">
    <source>
        <dbReference type="PROSITE-ProRule" id="PRU00221"/>
    </source>
</evidence>
<dbReference type="InterPro" id="IPR036322">
    <property type="entry name" value="WD40_repeat_dom_sf"/>
</dbReference>
<protein>
    <recommendedName>
        <fullName evidence="5">Elongator complex protein 2</fullName>
    </recommendedName>
</protein>
<dbReference type="PANTHER" id="PTHR44111:SF1">
    <property type="entry name" value="ELONGATOR COMPLEX PROTEIN 2"/>
    <property type="match status" value="1"/>
</dbReference>
<evidence type="ECO:0000256" key="7">
    <source>
        <dbReference type="ARBA" id="ARBA00022574"/>
    </source>
</evidence>
<keyword evidence="10" id="KW-0539">Nucleus</keyword>
<evidence type="ECO:0000256" key="1">
    <source>
        <dbReference type="ARBA" id="ARBA00004123"/>
    </source>
</evidence>
<feature type="region of interest" description="Disordered" evidence="12">
    <location>
        <begin position="805"/>
        <end position="826"/>
    </location>
</feature>
<evidence type="ECO:0000256" key="10">
    <source>
        <dbReference type="ARBA" id="ARBA00023242"/>
    </source>
</evidence>
<accession>A0A316UT83</accession>
<dbReference type="SUPFAM" id="SSF50978">
    <property type="entry name" value="WD40 repeat-like"/>
    <property type="match status" value="2"/>
</dbReference>
<evidence type="ECO:0000313" key="14">
    <source>
        <dbReference type="EMBL" id="PWN28509.1"/>
    </source>
</evidence>
<comment type="similarity">
    <text evidence="4">Belongs to the WD repeat ELP2 family.</text>
</comment>
<dbReference type="UniPathway" id="UPA00988"/>
<dbReference type="Proteomes" id="UP000245884">
    <property type="component" value="Unassembled WGS sequence"/>
</dbReference>
<dbReference type="InterPro" id="IPR037289">
    <property type="entry name" value="Elp2"/>
</dbReference>
<keyword evidence="9" id="KW-0677">Repeat</keyword>
<dbReference type="STRING" id="1569628.A0A316UT83"/>
<proteinExistence type="inferred from homology"/>
<feature type="repeat" description="WD" evidence="11">
    <location>
        <begin position="309"/>
        <end position="331"/>
    </location>
</feature>
<dbReference type="RefSeq" id="XP_025363121.1">
    <property type="nucleotide sequence ID" value="XM_025505891.1"/>
</dbReference>
<dbReference type="Gene3D" id="3.40.50.620">
    <property type="entry name" value="HUPs"/>
    <property type="match status" value="1"/>
</dbReference>